<evidence type="ECO:0000313" key="2">
    <source>
        <dbReference type="Proteomes" id="UP000649075"/>
    </source>
</evidence>
<sequence>MKKKQMKVNPKKHAKKAKLVKGAKVLGSIVVTAGSIGLAIGKNVVKNKI</sequence>
<name>A0ABR7KI33_9FIRM</name>
<keyword evidence="2" id="KW-1185">Reference proteome</keyword>
<gene>
    <name evidence="1" type="ORF">H8911_06520</name>
</gene>
<dbReference type="Proteomes" id="UP000649075">
    <property type="component" value="Unassembled WGS sequence"/>
</dbReference>
<proteinExistence type="predicted"/>
<evidence type="ECO:0000313" key="1">
    <source>
        <dbReference type="EMBL" id="MBC6012390.1"/>
    </source>
</evidence>
<comment type="caution">
    <text evidence="1">The sequence shown here is derived from an EMBL/GenBank/DDBJ whole genome shotgun (WGS) entry which is preliminary data.</text>
</comment>
<dbReference type="EMBL" id="JACRWH010000022">
    <property type="protein sequence ID" value="MBC6012390.1"/>
    <property type="molecule type" value="Genomic_DNA"/>
</dbReference>
<organism evidence="1 2">
    <name type="scientific">Holdemanella hominis</name>
    <dbReference type="NCBI Taxonomy" id="2764327"/>
    <lineage>
        <taxon>Bacteria</taxon>
        <taxon>Bacillati</taxon>
        <taxon>Bacillota</taxon>
        <taxon>Erysipelotrichia</taxon>
        <taxon>Erysipelotrichales</taxon>
        <taxon>Erysipelotrichaceae</taxon>
        <taxon>Holdemanella</taxon>
    </lineage>
</organism>
<reference evidence="1 2" key="1">
    <citation type="submission" date="2020-08" db="EMBL/GenBank/DDBJ databases">
        <authorList>
            <person name="Liu C."/>
            <person name="Sun Q."/>
        </authorList>
    </citation>
    <scope>NUCLEOTIDE SEQUENCE [LARGE SCALE GENOMIC DNA]</scope>
    <source>
        <strain evidence="1 2">L34</strain>
    </source>
</reference>
<accession>A0ABR7KI33</accession>
<protein>
    <submittedName>
        <fullName evidence="1">Uncharacterized protein</fullName>
    </submittedName>
</protein>
<dbReference type="RefSeq" id="WP_158567640.1">
    <property type="nucleotide sequence ID" value="NZ_JACRWH010000022.1"/>
</dbReference>